<feature type="transmembrane region" description="Helical" evidence="6">
    <location>
        <begin position="206"/>
        <end position="223"/>
    </location>
</feature>
<feature type="transmembrane region" description="Helical" evidence="6">
    <location>
        <begin position="287"/>
        <end position="312"/>
    </location>
</feature>
<keyword evidence="5 6" id="KW-0472">Membrane</keyword>
<dbReference type="PIRSF" id="PIRSF006060">
    <property type="entry name" value="AA_transporter"/>
    <property type="match status" value="1"/>
</dbReference>
<comment type="subcellular location">
    <subcellularLocation>
        <location evidence="1">Cell membrane</location>
        <topology evidence="1">Multi-pass membrane protein</topology>
    </subcellularLocation>
</comment>
<keyword evidence="2" id="KW-1003">Cell membrane</keyword>
<name>A0ABW0TJY2_9BACL</name>
<evidence type="ECO:0000256" key="6">
    <source>
        <dbReference type="SAM" id="Phobius"/>
    </source>
</evidence>
<feature type="transmembrane region" description="Helical" evidence="6">
    <location>
        <begin position="243"/>
        <end position="267"/>
    </location>
</feature>
<feature type="transmembrane region" description="Helical" evidence="6">
    <location>
        <begin position="364"/>
        <end position="387"/>
    </location>
</feature>
<dbReference type="RefSeq" id="WP_381433223.1">
    <property type="nucleotide sequence ID" value="NZ_JBHSNO010000005.1"/>
</dbReference>
<sequence length="475" mass="51984">MEKREVLEKNLKPSWVWAIAFGSSIGWGAFILPGDWIAEAGPAGAMIGLLLGAVVMMFIAVSYGVLIRKHPVSGGEFAYAFLSAGKTWAFITGWFLALGYACIVALNASAFSLLLKYLFPSFMKQLFLYEIAGWEVYLPEVIISSLAILLFAYLNIRGNGFSGKLQFIFSVVLILGVAIMGIYTFAFADFPIENMKPAFPDGKSPLVSILLILAIAPWAYVGFDNVPQAAEEFKFSPSKAFGLIIMSLLASGLVYATMIGVTSWTFASGTSVDHSNLWLTGDIISSSFGTVGVVVLAIAIIMGIFTGLNGFFHSSSRLLFAMSRGKTLPVFFSDLHPKYNTPYKSIIFIALFTLPSVWFGREALIWIVDMSSIGVSIAYFFTCFTAYRVLSWTRNTNGLERSPIKKTIALLGAAFSTMFVLLLIVPGSPAQLGTPSIIALLVWIVLGASFFTSIYKRFKVFSKDELSYYILGDKK</sequence>
<dbReference type="InterPro" id="IPR002293">
    <property type="entry name" value="AA/rel_permease1"/>
</dbReference>
<feature type="transmembrane region" description="Helical" evidence="6">
    <location>
        <begin position="134"/>
        <end position="155"/>
    </location>
</feature>
<feature type="transmembrane region" description="Helical" evidence="6">
    <location>
        <begin position="12"/>
        <end position="32"/>
    </location>
</feature>
<keyword evidence="8" id="KW-1185">Reference proteome</keyword>
<evidence type="ECO:0000256" key="5">
    <source>
        <dbReference type="ARBA" id="ARBA00023136"/>
    </source>
</evidence>
<dbReference type="EMBL" id="JBHSNO010000005">
    <property type="protein sequence ID" value="MFC5589103.1"/>
    <property type="molecule type" value="Genomic_DNA"/>
</dbReference>
<evidence type="ECO:0000313" key="8">
    <source>
        <dbReference type="Proteomes" id="UP001596109"/>
    </source>
</evidence>
<evidence type="ECO:0000256" key="2">
    <source>
        <dbReference type="ARBA" id="ARBA00022475"/>
    </source>
</evidence>
<proteinExistence type="predicted"/>
<keyword evidence="3 6" id="KW-0812">Transmembrane</keyword>
<keyword evidence="4 6" id="KW-1133">Transmembrane helix</keyword>
<reference evidence="8" key="1">
    <citation type="journal article" date="2019" name="Int. J. Syst. Evol. Microbiol.">
        <title>The Global Catalogue of Microorganisms (GCM) 10K type strain sequencing project: providing services to taxonomists for standard genome sequencing and annotation.</title>
        <authorList>
            <consortium name="The Broad Institute Genomics Platform"/>
            <consortium name="The Broad Institute Genome Sequencing Center for Infectious Disease"/>
            <person name="Wu L."/>
            <person name="Ma J."/>
        </authorList>
    </citation>
    <scope>NUCLEOTIDE SEQUENCE [LARGE SCALE GENOMIC DNA]</scope>
    <source>
        <strain evidence="8">CGMCC 4.1434</strain>
    </source>
</reference>
<feature type="transmembrane region" description="Helical" evidence="6">
    <location>
        <begin position="167"/>
        <end position="186"/>
    </location>
</feature>
<accession>A0ABW0TJY2</accession>
<dbReference type="InterPro" id="IPR050367">
    <property type="entry name" value="APC_superfamily"/>
</dbReference>
<comment type="caution">
    <text evidence="7">The sequence shown here is derived from an EMBL/GenBank/DDBJ whole genome shotgun (WGS) entry which is preliminary data.</text>
</comment>
<gene>
    <name evidence="7" type="ORF">ACFPRA_09405</name>
</gene>
<feature type="transmembrane region" description="Helical" evidence="6">
    <location>
        <begin position="408"/>
        <end position="425"/>
    </location>
</feature>
<feature type="transmembrane region" description="Helical" evidence="6">
    <location>
        <begin position="437"/>
        <end position="455"/>
    </location>
</feature>
<organism evidence="7 8">
    <name type="scientific">Sporosarcina soli</name>
    <dbReference type="NCBI Taxonomy" id="334736"/>
    <lineage>
        <taxon>Bacteria</taxon>
        <taxon>Bacillati</taxon>
        <taxon>Bacillota</taxon>
        <taxon>Bacilli</taxon>
        <taxon>Bacillales</taxon>
        <taxon>Caryophanaceae</taxon>
        <taxon>Sporosarcina</taxon>
    </lineage>
</organism>
<dbReference type="Gene3D" id="1.20.1740.10">
    <property type="entry name" value="Amino acid/polyamine transporter I"/>
    <property type="match status" value="1"/>
</dbReference>
<feature type="transmembrane region" description="Helical" evidence="6">
    <location>
        <begin position="341"/>
        <end position="358"/>
    </location>
</feature>
<dbReference type="PANTHER" id="PTHR42770:SF7">
    <property type="entry name" value="MEMBRANE PROTEIN"/>
    <property type="match status" value="1"/>
</dbReference>
<dbReference type="Proteomes" id="UP001596109">
    <property type="component" value="Unassembled WGS sequence"/>
</dbReference>
<dbReference type="PANTHER" id="PTHR42770">
    <property type="entry name" value="AMINO ACID TRANSPORTER-RELATED"/>
    <property type="match status" value="1"/>
</dbReference>
<evidence type="ECO:0000313" key="7">
    <source>
        <dbReference type="EMBL" id="MFC5589103.1"/>
    </source>
</evidence>
<feature type="transmembrane region" description="Helical" evidence="6">
    <location>
        <begin position="44"/>
        <end position="67"/>
    </location>
</feature>
<protein>
    <submittedName>
        <fullName evidence="7">APC family permease</fullName>
    </submittedName>
</protein>
<evidence type="ECO:0000256" key="1">
    <source>
        <dbReference type="ARBA" id="ARBA00004651"/>
    </source>
</evidence>
<evidence type="ECO:0000256" key="3">
    <source>
        <dbReference type="ARBA" id="ARBA00022692"/>
    </source>
</evidence>
<dbReference type="Pfam" id="PF13520">
    <property type="entry name" value="AA_permease_2"/>
    <property type="match status" value="1"/>
</dbReference>
<evidence type="ECO:0000256" key="4">
    <source>
        <dbReference type="ARBA" id="ARBA00022989"/>
    </source>
</evidence>
<feature type="transmembrane region" description="Helical" evidence="6">
    <location>
        <begin position="88"/>
        <end position="114"/>
    </location>
</feature>